<dbReference type="InterPro" id="IPR035905">
    <property type="entry name" value="Barstar-like_sf"/>
</dbReference>
<dbReference type="InterPro" id="IPR000468">
    <property type="entry name" value="Barstar"/>
</dbReference>
<comment type="caution">
    <text evidence="3">The sequence shown here is derived from an EMBL/GenBank/DDBJ whole genome shotgun (WGS) entry which is preliminary data.</text>
</comment>
<name>A0A7Y9IDM7_9ACTN</name>
<accession>A0A7Y9IDM7</accession>
<feature type="domain" description="Barstar (barnase inhibitor)" evidence="2">
    <location>
        <begin position="42"/>
        <end position="121"/>
    </location>
</feature>
<proteinExistence type="inferred from homology"/>
<dbReference type="Proteomes" id="UP000569914">
    <property type="component" value="Unassembled WGS sequence"/>
</dbReference>
<organism evidence="3 4">
    <name type="scientific">Microlunatus parietis</name>
    <dbReference type="NCBI Taxonomy" id="682979"/>
    <lineage>
        <taxon>Bacteria</taxon>
        <taxon>Bacillati</taxon>
        <taxon>Actinomycetota</taxon>
        <taxon>Actinomycetes</taxon>
        <taxon>Propionibacteriales</taxon>
        <taxon>Propionibacteriaceae</taxon>
        <taxon>Microlunatus</taxon>
    </lineage>
</organism>
<protein>
    <submittedName>
        <fullName evidence="3">RNAse (Barnase) inhibitor barstar</fullName>
    </submittedName>
</protein>
<dbReference type="EMBL" id="JACCBU010000001">
    <property type="protein sequence ID" value="NYE74840.1"/>
    <property type="molecule type" value="Genomic_DNA"/>
</dbReference>
<comment type="similarity">
    <text evidence="1">Belongs to the barstar family.</text>
</comment>
<evidence type="ECO:0000256" key="1">
    <source>
        <dbReference type="ARBA" id="ARBA00006845"/>
    </source>
</evidence>
<dbReference type="Gene3D" id="3.30.370.10">
    <property type="entry name" value="Barstar-like"/>
    <property type="match status" value="1"/>
</dbReference>
<dbReference type="AlphaFoldDB" id="A0A7Y9IDM7"/>
<gene>
    <name evidence="3" type="ORF">BKA15_006169</name>
</gene>
<evidence type="ECO:0000313" key="3">
    <source>
        <dbReference type="EMBL" id="NYE74840.1"/>
    </source>
</evidence>
<evidence type="ECO:0000313" key="4">
    <source>
        <dbReference type="Proteomes" id="UP000569914"/>
    </source>
</evidence>
<sequence>MIDDLAGLLDGGRRPGVYRAGPGEFALSERTAAAGWQVAEVGAFDDLEGFYDQVADALGLPRYFGRNLDALWDCLTDLIEPTALIIADWSRFALPEPRDAARLLSLLTDRTREGTPFAVVLANRGALDLEDQVAGLNPT</sequence>
<evidence type="ECO:0000259" key="2">
    <source>
        <dbReference type="Pfam" id="PF01337"/>
    </source>
</evidence>
<dbReference type="SUPFAM" id="SSF52038">
    <property type="entry name" value="Barstar-related"/>
    <property type="match status" value="1"/>
</dbReference>
<reference evidence="3 4" key="1">
    <citation type="submission" date="2020-07" db="EMBL/GenBank/DDBJ databases">
        <title>Sequencing the genomes of 1000 actinobacteria strains.</title>
        <authorList>
            <person name="Klenk H.-P."/>
        </authorList>
    </citation>
    <scope>NUCLEOTIDE SEQUENCE [LARGE SCALE GENOMIC DNA]</scope>
    <source>
        <strain evidence="3 4">DSM 22083</strain>
    </source>
</reference>
<dbReference type="Pfam" id="PF01337">
    <property type="entry name" value="Barstar"/>
    <property type="match status" value="1"/>
</dbReference>
<dbReference type="RefSeq" id="WP_179757432.1">
    <property type="nucleotide sequence ID" value="NZ_JACCBU010000001.1"/>
</dbReference>
<keyword evidence="4" id="KW-1185">Reference proteome</keyword>